<evidence type="ECO:0000313" key="4">
    <source>
        <dbReference type="EMBL" id="KAH7110357.1"/>
    </source>
</evidence>
<comment type="caution">
    <text evidence="4">The sequence shown here is derived from an EMBL/GenBank/DDBJ whole genome shotgun (WGS) entry which is preliminary data.</text>
</comment>
<dbReference type="OrthoDB" id="9984693at2759"/>
<feature type="transmembrane region" description="Helical" evidence="3">
    <location>
        <begin position="7"/>
        <end position="27"/>
    </location>
</feature>
<dbReference type="InterPro" id="IPR033308">
    <property type="entry name" value="PGAP5/Cdc1/Ted1"/>
</dbReference>
<dbReference type="GO" id="GO:0005783">
    <property type="term" value="C:endoplasmic reticulum"/>
    <property type="evidence" value="ECO:0007669"/>
    <property type="project" value="TreeGrafter"/>
</dbReference>
<proteinExistence type="predicted"/>
<evidence type="ECO:0000256" key="3">
    <source>
        <dbReference type="SAM" id="Phobius"/>
    </source>
</evidence>
<dbReference type="PANTHER" id="PTHR13315:SF1">
    <property type="entry name" value="PROTEIN TED1"/>
    <property type="match status" value="1"/>
</dbReference>
<keyword evidence="1 3" id="KW-0472">Membrane</keyword>
<dbReference type="EMBL" id="JAGMWT010000028">
    <property type="protein sequence ID" value="KAH7110357.1"/>
    <property type="molecule type" value="Genomic_DNA"/>
</dbReference>
<dbReference type="GO" id="GO:0006506">
    <property type="term" value="P:GPI anchor biosynthetic process"/>
    <property type="evidence" value="ECO:0007669"/>
    <property type="project" value="InterPro"/>
</dbReference>
<feature type="region of interest" description="Disordered" evidence="2">
    <location>
        <begin position="427"/>
        <end position="477"/>
    </location>
</feature>
<evidence type="ECO:0000256" key="2">
    <source>
        <dbReference type="SAM" id="MobiDB-lite"/>
    </source>
</evidence>
<dbReference type="SUPFAM" id="SSF56300">
    <property type="entry name" value="Metallo-dependent phosphatases"/>
    <property type="match status" value="1"/>
</dbReference>
<dbReference type="Proteomes" id="UP000700596">
    <property type="component" value="Unassembled WGS sequence"/>
</dbReference>
<evidence type="ECO:0000313" key="5">
    <source>
        <dbReference type="Proteomes" id="UP000700596"/>
    </source>
</evidence>
<keyword evidence="5" id="KW-1185">Reference proteome</keyword>
<sequence length="642" mass="71868">MQLSRFLFIVAFPFLPLCLLSTTWLYLYPLFHGCAFPVPEALVPAKTPTPSHIPSSPLFRLLALGDPQLEGDSSLPDPDAPAFPSLQYLASDLRNAGSWKRGQDLFSGAIRDALKTDLPKWLEGYRKIVDLWGNDYYLAHIVRQLRWWTRPTHVAVLGDLLGSQWVSDVEFERRAERYWKIVFRGMEKVETEIMGDNEDERRKWGGTLEILGQDKSWENKVINIVGNHDIGYAGDLDKSRMERFERAFGRANWDIWFELPKVATSAADDTEGESEDNVKPTPALRLAILNSMNLDTPALTESLQHETYEYMNHIITSSRPVTDKTHATILLTHIPLHKEEGICVDSPFFDYFDDDTGVKEQNMLSEHASKIVLENLFGLSGNTAAEGNGFGRRGIIINGHDHEGCDVLHYISRNVYSSPSIPLPPSNIPDISYTSSANATDVESPDENPESRDSFQSPIEDPESPDSSPSPEPTEPSWRALRYNQARQHLHNSSAPFLECSTRSETGSCVSTNPIPHIRELTLRSMMGDFSGYAGFLSAWFDSSLGEEGEWRIEFSECGVGVQHWWWAVHILDLVVVAIILVGVIVRIGEGFFKSDGKDRKRVAGVSAQHKTGGANRIAEKLDTGAIKKVNGNGTLASERKR</sequence>
<gene>
    <name evidence="4" type="ORF">B0J11DRAFT_544522</name>
</gene>
<name>A0A9P9I7Z2_9PLEO</name>
<dbReference type="AlphaFoldDB" id="A0A9P9I7Z2"/>
<accession>A0A9P9I7Z2</accession>
<dbReference type="PANTHER" id="PTHR13315">
    <property type="entry name" value="METALLO PHOSPHOESTERASE RELATED"/>
    <property type="match status" value="1"/>
</dbReference>
<protein>
    <submittedName>
        <fullName evidence="4">Uncharacterized protein</fullName>
    </submittedName>
</protein>
<organism evidence="4 5">
    <name type="scientific">Dendryphion nanum</name>
    <dbReference type="NCBI Taxonomy" id="256645"/>
    <lineage>
        <taxon>Eukaryota</taxon>
        <taxon>Fungi</taxon>
        <taxon>Dikarya</taxon>
        <taxon>Ascomycota</taxon>
        <taxon>Pezizomycotina</taxon>
        <taxon>Dothideomycetes</taxon>
        <taxon>Pleosporomycetidae</taxon>
        <taxon>Pleosporales</taxon>
        <taxon>Torulaceae</taxon>
        <taxon>Dendryphion</taxon>
    </lineage>
</organism>
<keyword evidence="3" id="KW-0812">Transmembrane</keyword>
<keyword evidence="3" id="KW-1133">Transmembrane helix</keyword>
<dbReference type="GO" id="GO:0016020">
    <property type="term" value="C:membrane"/>
    <property type="evidence" value="ECO:0007669"/>
    <property type="project" value="GOC"/>
</dbReference>
<dbReference type="InterPro" id="IPR029052">
    <property type="entry name" value="Metallo-depent_PP-like"/>
</dbReference>
<evidence type="ECO:0000256" key="1">
    <source>
        <dbReference type="ARBA" id="ARBA00023136"/>
    </source>
</evidence>
<reference evidence="4" key="1">
    <citation type="journal article" date="2021" name="Nat. Commun.">
        <title>Genetic determinants of endophytism in the Arabidopsis root mycobiome.</title>
        <authorList>
            <person name="Mesny F."/>
            <person name="Miyauchi S."/>
            <person name="Thiergart T."/>
            <person name="Pickel B."/>
            <person name="Atanasova L."/>
            <person name="Karlsson M."/>
            <person name="Huettel B."/>
            <person name="Barry K.W."/>
            <person name="Haridas S."/>
            <person name="Chen C."/>
            <person name="Bauer D."/>
            <person name="Andreopoulos W."/>
            <person name="Pangilinan J."/>
            <person name="LaButti K."/>
            <person name="Riley R."/>
            <person name="Lipzen A."/>
            <person name="Clum A."/>
            <person name="Drula E."/>
            <person name="Henrissat B."/>
            <person name="Kohler A."/>
            <person name="Grigoriev I.V."/>
            <person name="Martin F.M."/>
            <person name="Hacquard S."/>
        </authorList>
    </citation>
    <scope>NUCLEOTIDE SEQUENCE</scope>
    <source>
        <strain evidence="4">MPI-CAGE-CH-0243</strain>
    </source>
</reference>
<feature type="transmembrane region" description="Helical" evidence="3">
    <location>
        <begin position="565"/>
        <end position="586"/>
    </location>
</feature>